<feature type="transmembrane region" description="Helical" evidence="2">
    <location>
        <begin position="39"/>
        <end position="62"/>
    </location>
</feature>
<keyword evidence="2" id="KW-0472">Membrane</keyword>
<keyword evidence="2" id="KW-0812">Transmembrane</keyword>
<dbReference type="Pfam" id="PF04367">
    <property type="entry name" value="DUF502"/>
    <property type="match status" value="1"/>
</dbReference>
<keyword evidence="4" id="KW-1185">Reference proteome</keyword>
<feature type="transmembrane region" description="Helical" evidence="2">
    <location>
        <begin position="7"/>
        <end position="33"/>
    </location>
</feature>
<feature type="compositionally biased region" description="Basic and acidic residues" evidence="1">
    <location>
        <begin position="222"/>
        <end position="231"/>
    </location>
</feature>
<dbReference type="Proteomes" id="UP000625210">
    <property type="component" value="Unassembled WGS sequence"/>
</dbReference>
<feature type="region of interest" description="Disordered" evidence="1">
    <location>
        <begin position="209"/>
        <end position="231"/>
    </location>
</feature>
<evidence type="ECO:0000256" key="1">
    <source>
        <dbReference type="SAM" id="MobiDB-lite"/>
    </source>
</evidence>
<accession>A0A8J2Y945</accession>
<dbReference type="RefSeq" id="WP_188647282.1">
    <property type="nucleotide sequence ID" value="NZ_BMHQ01000004.1"/>
</dbReference>
<comment type="caution">
    <text evidence="3">The sequence shown here is derived from an EMBL/GenBank/DDBJ whole genome shotgun (WGS) entry which is preliminary data.</text>
</comment>
<dbReference type="PANTHER" id="PTHR31876">
    <property type="entry name" value="COV-LIKE PROTEIN 1"/>
    <property type="match status" value="1"/>
</dbReference>
<keyword evidence="2" id="KW-1133">Transmembrane helix</keyword>
<proteinExistence type="predicted"/>
<sequence>MLKKIRTYLILGVITLLPTVATIYILKLLFGIIDPTLGIAFASLLNWLGIVEFPLSIAGIVFHRYIPGVGFLLTLLLLILFGMMARSLFGKRLFRLAEDFFSRIPLARSIYSTVQQITHAFGQEKSTFQQVVMVEYPRRGVYTLGFLTGVANQETQQKEQTRIVNVFLPTTPNPTSGWLVLVPEEDVTYLAMTVEEGLKYIISGGVVVPETKTDPDNGDSADTLKGDKEAT</sequence>
<reference evidence="3" key="2">
    <citation type="submission" date="2020-09" db="EMBL/GenBank/DDBJ databases">
        <authorList>
            <person name="Sun Q."/>
            <person name="Zhou Y."/>
        </authorList>
    </citation>
    <scope>NUCLEOTIDE SEQUENCE</scope>
    <source>
        <strain evidence="3">CGMCC 1.15179</strain>
    </source>
</reference>
<evidence type="ECO:0000313" key="3">
    <source>
        <dbReference type="EMBL" id="GGE14690.1"/>
    </source>
</evidence>
<evidence type="ECO:0000313" key="4">
    <source>
        <dbReference type="Proteomes" id="UP000625210"/>
    </source>
</evidence>
<dbReference type="PANTHER" id="PTHR31876:SF26">
    <property type="entry name" value="PROTEIN LIKE COV 2"/>
    <property type="match status" value="1"/>
</dbReference>
<reference evidence="3" key="1">
    <citation type="journal article" date="2014" name="Int. J. Syst. Evol. Microbiol.">
        <title>Complete genome sequence of Corynebacterium casei LMG S-19264T (=DSM 44701T), isolated from a smear-ripened cheese.</title>
        <authorList>
            <consortium name="US DOE Joint Genome Institute (JGI-PGF)"/>
            <person name="Walter F."/>
            <person name="Albersmeier A."/>
            <person name="Kalinowski J."/>
            <person name="Ruckert C."/>
        </authorList>
    </citation>
    <scope>NUCLEOTIDE SEQUENCE</scope>
    <source>
        <strain evidence="3">CGMCC 1.15179</strain>
    </source>
</reference>
<gene>
    <name evidence="3" type="ORF">GCM10011571_15210</name>
</gene>
<dbReference type="AlphaFoldDB" id="A0A8J2Y945"/>
<dbReference type="EMBL" id="BMHQ01000004">
    <property type="protein sequence ID" value="GGE14690.1"/>
    <property type="molecule type" value="Genomic_DNA"/>
</dbReference>
<evidence type="ECO:0000256" key="2">
    <source>
        <dbReference type="SAM" id="Phobius"/>
    </source>
</evidence>
<organism evidence="3 4">
    <name type="scientific">Marinithermofilum abyssi</name>
    <dbReference type="NCBI Taxonomy" id="1571185"/>
    <lineage>
        <taxon>Bacteria</taxon>
        <taxon>Bacillati</taxon>
        <taxon>Bacillota</taxon>
        <taxon>Bacilli</taxon>
        <taxon>Bacillales</taxon>
        <taxon>Thermoactinomycetaceae</taxon>
        <taxon>Marinithermofilum</taxon>
    </lineage>
</organism>
<feature type="transmembrane region" description="Helical" evidence="2">
    <location>
        <begin position="69"/>
        <end position="89"/>
    </location>
</feature>
<protein>
    <recommendedName>
        <fullName evidence="5">DUF502 domain-containing protein</fullName>
    </recommendedName>
</protein>
<evidence type="ECO:0008006" key="5">
    <source>
        <dbReference type="Google" id="ProtNLM"/>
    </source>
</evidence>
<dbReference type="InterPro" id="IPR007462">
    <property type="entry name" value="COV1-like"/>
</dbReference>
<name>A0A8J2Y945_9BACL</name>